<dbReference type="RefSeq" id="WP_090747974.1">
    <property type="nucleotide sequence ID" value="NZ_FOBW01000012.1"/>
</dbReference>
<reference evidence="2" key="1">
    <citation type="submission" date="2016-10" db="EMBL/GenBank/DDBJ databases">
        <authorList>
            <person name="Varghese N."/>
            <person name="Submissions S."/>
        </authorList>
    </citation>
    <scope>NUCLEOTIDE SEQUENCE [LARGE SCALE GENOMIC DNA]</scope>
    <source>
        <strain evidence="2">B48,IBRC-M 10115,DSM 25386,CECT 8001</strain>
    </source>
</reference>
<gene>
    <name evidence="1" type="ORF">SAMN05192533_11225</name>
</gene>
<keyword evidence="2" id="KW-1185">Reference proteome</keyword>
<organism evidence="1 2">
    <name type="scientific">Mesobacillus persicus</name>
    <dbReference type="NCBI Taxonomy" id="930146"/>
    <lineage>
        <taxon>Bacteria</taxon>
        <taxon>Bacillati</taxon>
        <taxon>Bacillota</taxon>
        <taxon>Bacilli</taxon>
        <taxon>Bacillales</taxon>
        <taxon>Bacillaceae</taxon>
        <taxon>Mesobacillus</taxon>
    </lineage>
</organism>
<dbReference type="OrthoDB" id="2183421at2"/>
<evidence type="ECO:0000313" key="1">
    <source>
        <dbReference type="EMBL" id="SEN37141.1"/>
    </source>
</evidence>
<dbReference type="AlphaFoldDB" id="A0A1H8FZ64"/>
<name>A0A1H8FZ64_9BACI</name>
<evidence type="ECO:0000313" key="2">
    <source>
        <dbReference type="Proteomes" id="UP000198553"/>
    </source>
</evidence>
<dbReference type="Proteomes" id="UP000198553">
    <property type="component" value="Unassembled WGS sequence"/>
</dbReference>
<proteinExistence type="predicted"/>
<sequence>MLQPLSKSEVHQLMSLLDPEQREFIEKYSKQSKKSKWIEAIARRKGIVITEETAYEEIEPLIDDWVLVDVLDSGFGNRDYRCECGRALRYQYRVLHKREEKVYGYGVSCFEHHTNLAPNLIKDILKGFHSVDLERDEILIKYFQGDFWNLKPFLHIETIPYEILEQDRLDLPLTDNQRIKVLRLKKVYEQEQLLERVLSKMDSYQKEVFQALGSTDQHEIIQKLSNDKENTFTELPSGFIDKEVILFYSAGLPLLERHYERIREYRWEQYKVKRRSIIDDGNQSSWASSGGSTLKTGRMVVPSRPIAPPAKIDYQTIIDRHLETLKSVRSNEDKLSEGLMRDWKTIEEQIRGLKAGKEMDYSSFKLNLTNICYALHIALDEFL</sequence>
<dbReference type="EMBL" id="FOBW01000012">
    <property type="protein sequence ID" value="SEN37141.1"/>
    <property type="molecule type" value="Genomic_DNA"/>
</dbReference>
<accession>A0A1H8FZ64</accession>
<protein>
    <submittedName>
        <fullName evidence="1">Uncharacterized protein</fullName>
    </submittedName>
</protein>